<name>A0A517VIK0_9PLAN</name>
<organism evidence="1 2">
    <name type="scientific">Gimesia algae</name>
    <dbReference type="NCBI Taxonomy" id="2527971"/>
    <lineage>
        <taxon>Bacteria</taxon>
        <taxon>Pseudomonadati</taxon>
        <taxon>Planctomycetota</taxon>
        <taxon>Planctomycetia</taxon>
        <taxon>Planctomycetales</taxon>
        <taxon>Planctomycetaceae</taxon>
        <taxon>Gimesia</taxon>
    </lineage>
</organism>
<dbReference type="Proteomes" id="UP000316855">
    <property type="component" value="Chromosome"/>
</dbReference>
<evidence type="ECO:0000313" key="2">
    <source>
        <dbReference type="Proteomes" id="UP000316855"/>
    </source>
</evidence>
<gene>
    <name evidence="1" type="ORF">Pan161_44970</name>
</gene>
<sequence length="36" mass="3921">MGALLTQAIRGKGIYTLTLPLFFVTGRSHLTSVENN</sequence>
<proteinExistence type="predicted"/>
<dbReference type="AlphaFoldDB" id="A0A517VIK0"/>
<accession>A0A517VIK0</accession>
<dbReference type="EMBL" id="CP036343">
    <property type="protein sequence ID" value="QDT92826.1"/>
    <property type="molecule type" value="Genomic_DNA"/>
</dbReference>
<evidence type="ECO:0000313" key="1">
    <source>
        <dbReference type="EMBL" id="QDT92826.1"/>
    </source>
</evidence>
<reference evidence="1 2" key="1">
    <citation type="submission" date="2019-02" db="EMBL/GenBank/DDBJ databases">
        <title>Deep-cultivation of Planctomycetes and their phenomic and genomic characterization uncovers novel biology.</title>
        <authorList>
            <person name="Wiegand S."/>
            <person name="Jogler M."/>
            <person name="Boedeker C."/>
            <person name="Pinto D."/>
            <person name="Vollmers J."/>
            <person name="Rivas-Marin E."/>
            <person name="Kohn T."/>
            <person name="Peeters S.H."/>
            <person name="Heuer A."/>
            <person name="Rast P."/>
            <person name="Oberbeckmann S."/>
            <person name="Bunk B."/>
            <person name="Jeske O."/>
            <person name="Meyerdierks A."/>
            <person name="Storesund J.E."/>
            <person name="Kallscheuer N."/>
            <person name="Luecker S."/>
            <person name="Lage O.M."/>
            <person name="Pohl T."/>
            <person name="Merkel B.J."/>
            <person name="Hornburger P."/>
            <person name="Mueller R.-W."/>
            <person name="Bruemmer F."/>
            <person name="Labrenz M."/>
            <person name="Spormann A.M."/>
            <person name="Op den Camp H."/>
            <person name="Overmann J."/>
            <person name="Amann R."/>
            <person name="Jetten M.S.M."/>
            <person name="Mascher T."/>
            <person name="Medema M.H."/>
            <person name="Devos D.P."/>
            <person name="Kaster A.-K."/>
            <person name="Ovreas L."/>
            <person name="Rohde M."/>
            <person name="Galperin M.Y."/>
            <person name="Jogler C."/>
        </authorList>
    </citation>
    <scope>NUCLEOTIDE SEQUENCE [LARGE SCALE GENOMIC DNA]</scope>
    <source>
        <strain evidence="1 2">Pan161</strain>
    </source>
</reference>
<protein>
    <submittedName>
        <fullName evidence="1">Uncharacterized protein</fullName>
    </submittedName>
</protein>
<dbReference type="KEGG" id="gax:Pan161_44970"/>
<keyword evidence="2" id="KW-1185">Reference proteome</keyword>